<keyword evidence="2" id="KW-1185">Reference proteome</keyword>
<comment type="caution">
    <text evidence="1">The sequence shown here is derived from an EMBL/GenBank/DDBJ whole genome shotgun (WGS) entry which is preliminary data.</text>
</comment>
<accession>A0A9D4DD06</accession>
<reference evidence="1" key="1">
    <citation type="journal article" date="2019" name="bioRxiv">
        <title>The Genome of the Zebra Mussel, Dreissena polymorpha: A Resource for Invasive Species Research.</title>
        <authorList>
            <person name="McCartney M.A."/>
            <person name="Auch B."/>
            <person name="Kono T."/>
            <person name="Mallez S."/>
            <person name="Zhang Y."/>
            <person name="Obille A."/>
            <person name="Becker A."/>
            <person name="Abrahante J.E."/>
            <person name="Garbe J."/>
            <person name="Badalamenti J.P."/>
            <person name="Herman A."/>
            <person name="Mangelson H."/>
            <person name="Liachko I."/>
            <person name="Sullivan S."/>
            <person name="Sone E.D."/>
            <person name="Koren S."/>
            <person name="Silverstein K.A.T."/>
            <person name="Beckman K.B."/>
            <person name="Gohl D.M."/>
        </authorList>
    </citation>
    <scope>NUCLEOTIDE SEQUENCE</scope>
    <source>
        <strain evidence="1">Duluth1</strain>
        <tissue evidence="1">Whole animal</tissue>
    </source>
</reference>
<gene>
    <name evidence="1" type="ORF">DPMN_181802</name>
</gene>
<protein>
    <submittedName>
        <fullName evidence="1">Uncharacterized protein</fullName>
    </submittedName>
</protein>
<proteinExistence type="predicted"/>
<sequence length="187" mass="20990">MCYGRKLSKTGLLKTEGYCDSIAIYRRSLVSYGLVLGITYPSSFETKRFQVHTMDFYGNTLVKIFYDNMGKTLFHGKVFVTGTPKSGEIIVSDNVGGTIQGFNTRTSEGLFKLDVQAPLGISVDNSHNIYVISNSCFYWIPRHRENAVAILKRGHRSKSTNCCYDNRTSTLAVTSTHSETVQLYKIL</sequence>
<dbReference type="EMBL" id="JAIWYP010000010">
    <property type="protein sequence ID" value="KAH3747377.1"/>
    <property type="molecule type" value="Genomic_DNA"/>
</dbReference>
<evidence type="ECO:0000313" key="2">
    <source>
        <dbReference type="Proteomes" id="UP000828390"/>
    </source>
</evidence>
<dbReference type="AlphaFoldDB" id="A0A9D4DD06"/>
<organism evidence="1 2">
    <name type="scientific">Dreissena polymorpha</name>
    <name type="common">Zebra mussel</name>
    <name type="synonym">Mytilus polymorpha</name>
    <dbReference type="NCBI Taxonomy" id="45954"/>
    <lineage>
        <taxon>Eukaryota</taxon>
        <taxon>Metazoa</taxon>
        <taxon>Spiralia</taxon>
        <taxon>Lophotrochozoa</taxon>
        <taxon>Mollusca</taxon>
        <taxon>Bivalvia</taxon>
        <taxon>Autobranchia</taxon>
        <taxon>Heteroconchia</taxon>
        <taxon>Euheterodonta</taxon>
        <taxon>Imparidentia</taxon>
        <taxon>Neoheterodontei</taxon>
        <taxon>Myida</taxon>
        <taxon>Dreissenoidea</taxon>
        <taxon>Dreissenidae</taxon>
        <taxon>Dreissena</taxon>
    </lineage>
</organism>
<dbReference type="SUPFAM" id="SSF63829">
    <property type="entry name" value="Calcium-dependent phosphotriesterase"/>
    <property type="match status" value="1"/>
</dbReference>
<dbReference type="Proteomes" id="UP000828390">
    <property type="component" value="Unassembled WGS sequence"/>
</dbReference>
<evidence type="ECO:0000313" key="1">
    <source>
        <dbReference type="EMBL" id="KAH3747377.1"/>
    </source>
</evidence>
<reference evidence="1" key="2">
    <citation type="submission" date="2020-11" db="EMBL/GenBank/DDBJ databases">
        <authorList>
            <person name="McCartney M.A."/>
            <person name="Auch B."/>
            <person name="Kono T."/>
            <person name="Mallez S."/>
            <person name="Becker A."/>
            <person name="Gohl D.M."/>
            <person name="Silverstein K.A.T."/>
            <person name="Koren S."/>
            <person name="Bechman K.B."/>
            <person name="Herman A."/>
            <person name="Abrahante J.E."/>
            <person name="Garbe J."/>
        </authorList>
    </citation>
    <scope>NUCLEOTIDE SEQUENCE</scope>
    <source>
        <strain evidence="1">Duluth1</strain>
        <tissue evidence="1">Whole animal</tissue>
    </source>
</reference>
<name>A0A9D4DD06_DREPO</name>